<reference evidence="1 2" key="1">
    <citation type="submission" date="2019-01" db="EMBL/GenBank/DDBJ databases">
        <title>Draft genome sequences of the type strains of six Macrococcus species.</title>
        <authorList>
            <person name="Mazhar S."/>
            <person name="Altermann E."/>
            <person name="Hill C."/>
            <person name="Mcauliffe O."/>
        </authorList>
    </citation>
    <scope>NUCLEOTIDE SEQUENCE [LARGE SCALE GENOMIC DNA]</scope>
    <source>
        <strain evidence="1 2">ATCC 51828</strain>
    </source>
</reference>
<name>A0A9Q8CKN1_9STAP</name>
<comment type="caution">
    <text evidence="1">The sequence shown here is derived from an EMBL/GenBank/DDBJ whole genome shotgun (WGS) entry which is preliminary data.</text>
</comment>
<dbReference type="RefSeq" id="WP_133418397.1">
    <property type="nucleotide sequence ID" value="NZ_SCWD01000006.1"/>
</dbReference>
<dbReference type="AlphaFoldDB" id="A0A9Q8CKN1"/>
<evidence type="ECO:0000313" key="1">
    <source>
        <dbReference type="EMBL" id="TDL95550.1"/>
    </source>
</evidence>
<dbReference type="Proteomes" id="UP000295280">
    <property type="component" value="Unassembled WGS sequence"/>
</dbReference>
<dbReference type="EMBL" id="SCWD01000006">
    <property type="protein sequence ID" value="TDL95550.1"/>
    <property type="molecule type" value="Genomic_DNA"/>
</dbReference>
<accession>A0A9Q8CKN1</accession>
<evidence type="ECO:0000313" key="2">
    <source>
        <dbReference type="Proteomes" id="UP000295280"/>
    </source>
</evidence>
<organism evidence="1 2">
    <name type="scientific">Macrococcus carouselicus</name>
    <dbReference type="NCBI Taxonomy" id="69969"/>
    <lineage>
        <taxon>Bacteria</taxon>
        <taxon>Bacillati</taxon>
        <taxon>Bacillota</taxon>
        <taxon>Bacilli</taxon>
        <taxon>Bacillales</taxon>
        <taxon>Staphylococcaceae</taxon>
        <taxon>Macrococcus</taxon>
    </lineage>
</organism>
<gene>
    <name evidence="1" type="ORF">ERX40_10225</name>
</gene>
<sequence length="93" mass="10727">MLNYVFIDEDLFLELAERLQVHHPSLNTVYGRRYLNLLVRPGTDRFAVRSTIYGAIEIAEELGTLKNQKVLNRIAYEKGDDIEQILNEKSSTS</sequence>
<proteinExistence type="predicted"/>
<protein>
    <submittedName>
        <fullName evidence="1">Uncharacterized protein</fullName>
    </submittedName>
</protein>
<keyword evidence="2" id="KW-1185">Reference proteome</keyword>